<evidence type="ECO:0000256" key="8">
    <source>
        <dbReference type="RuleBase" id="RU004178"/>
    </source>
</evidence>
<proteinExistence type="inferred from homology"/>
<dbReference type="SUPFAM" id="SSF55729">
    <property type="entry name" value="Acyl-CoA N-acyltransferases (Nat)"/>
    <property type="match status" value="2"/>
</dbReference>
<comment type="similarity">
    <text evidence="1 8">Belongs to the NMT family.</text>
</comment>
<dbReference type="EC" id="2.3.1.97" evidence="3 7"/>
<dbReference type="InterPro" id="IPR022677">
    <property type="entry name" value="NMT_C"/>
</dbReference>
<dbReference type="Gene3D" id="3.40.630.30">
    <property type="match status" value="2"/>
</dbReference>
<dbReference type="AlphaFoldDB" id="A0A1Y2BA82"/>
<feature type="coiled-coil region" evidence="9">
    <location>
        <begin position="367"/>
        <end position="394"/>
    </location>
</feature>
<comment type="function">
    <text evidence="7">Adds a myristoyl group to the N-terminal glycine residue of certain cellular proteins.</text>
</comment>
<dbReference type="STRING" id="71784.A0A1Y2BA82"/>
<dbReference type="Proteomes" id="UP000193986">
    <property type="component" value="Unassembled WGS sequence"/>
</dbReference>
<dbReference type="InterPro" id="IPR022678">
    <property type="entry name" value="NMT_CS"/>
</dbReference>
<evidence type="ECO:0000256" key="3">
    <source>
        <dbReference type="ARBA" id="ARBA00012923"/>
    </source>
</evidence>
<accession>A0A1Y2BA82</accession>
<dbReference type="Pfam" id="PF02799">
    <property type="entry name" value="NMT_C"/>
    <property type="match status" value="1"/>
</dbReference>
<dbReference type="FunFam" id="3.40.630.30:FF:000042">
    <property type="entry name" value="Glycylpeptide N-tetradecanoyltransferase"/>
    <property type="match status" value="1"/>
</dbReference>
<dbReference type="GO" id="GO:0005737">
    <property type="term" value="C:cytoplasm"/>
    <property type="evidence" value="ECO:0007669"/>
    <property type="project" value="TreeGrafter"/>
</dbReference>
<comment type="catalytic activity">
    <reaction evidence="7">
        <text>N-terminal glycyl-[protein] + tetradecanoyl-CoA = N-tetradecanoylglycyl-[protein] + CoA + H(+)</text>
        <dbReference type="Rhea" id="RHEA:15521"/>
        <dbReference type="Rhea" id="RHEA-COMP:12666"/>
        <dbReference type="Rhea" id="RHEA-COMP:12667"/>
        <dbReference type="ChEBI" id="CHEBI:15378"/>
        <dbReference type="ChEBI" id="CHEBI:57287"/>
        <dbReference type="ChEBI" id="CHEBI:57385"/>
        <dbReference type="ChEBI" id="CHEBI:64723"/>
        <dbReference type="ChEBI" id="CHEBI:133050"/>
        <dbReference type="EC" id="2.3.1.97"/>
    </reaction>
</comment>
<dbReference type="PIRSF" id="PIRSF015892">
    <property type="entry name" value="N-myristl_transf"/>
    <property type="match status" value="1"/>
</dbReference>
<feature type="region of interest" description="Disordered" evidence="10">
    <location>
        <begin position="43"/>
        <end position="63"/>
    </location>
</feature>
<gene>
    <name evidence="13" type="ORF">BCR39DRAFT_525263</name>
</gene>
<dbReference type="InterPro" id="IPR000903">
    <property type="entry name" value="NMT"/>
</dbReference>
<evidence type="ECO:0000313" key="13">
    <source>
        <dbReference type="EMBL" id="ORY31759.1"/>
    </source>
</evidence>
<evidence type="ECO:0000256" key="10">
    <source>
        <dbReference type="SAM" id="MobiDB-lite"/>
    </source>
</evidence>
<dbReference type="GO" id="GO:0004379">
    <property type="term" value="F:glycylpeptide N-tetradecanoyltransferase activity"/>
    <property type="evidence" value="ECO:0007669"/>
    <property type="project" value="UniProtKB-EC"/>
</dbReference>
<evidence type="ECO:0000256" key="9">
    <source>
        <dbReference type="SAM" id="Coils"/>
    </source>
</evidence>
<comment type="subunit">
    <text evidence="2">Monomer.</text>
</comment>
<evidence type="ECO:0000256" key="5">
    <source>
        <dbReference type="ARBA" id="ARBA00022679"/>
    </source>
</evidence>
<name>A0A1Y2BA82_9TREE</name>
<dbReference type="InterPro" id="IPR022676">
    <property type="entry name" value="NMT_N"/>
</dbReference>
<dbReference type="PANTHER" id="PTHR11377:SF5">
    <property type="entry name" value="GLYCYLPEPTIDE N-TETRADECANOYLTRANSFERASE"/>
    <property type="match status" value="1"/>
</dbReference>
<evidence type="ECO:0000256" key="4">
    <source>
        <dbReference type="ARBA" id="ARBA00022240"/>
    </source>
</evidence>
<keyword evidence="14" id="KW-1185">Reference proteome</keyword>
<dbReference type="InterPro" id="IPR016181">
    <property type="entry name" value="Acyl_CoA_acyltransferase"/>
</dbReference>
<sequence>MDLMKILDGQVALGNKSGTKNLGEHKFWKTQPVPQLLNALTGPTEIKEGPIDPPKTPADVRQEPGQLPSGFEWSLIDITNEEQCKEVYILLSENYVEDDDAMFRFNYSKEFLLWALTAPGYYPDWHIGVRVVKTGKLVAFISGIKVDIRVRANTFDAAEINFLCVHKKLRSKRLAPVLIKEVTRRVNLTNIWQAIYTAGVVIPTPIGTSRYYHRNLNPPKLVDIGFAALPRGMTIARLVRQYAVSSHPRIPGFREMMQSDVPQVGALLRRYLSRFEVTQTFAKDEEIEHWFLSGHGRDVDGERKEQVVWAYVVEDPTTHLVTDLVSFYSLPSTVMKHKKHNLLNAAYLFYYASDVIFSPGGSSDDAATHEAKAKQRLEERLNALINDLLVIAQNAGFDVLNALTLGDNNMFLNEQKFGAGDGFLVSITWFVNWWLLISGFLSSHRIVS</sequence>
<protein>
    <recommendedName>
        <fullName evidence="4 7">Glycylpeptide N-tetradecanoyltransferase</fullName>
        <ecNumber evidence="3 7">2.3.1.97</ecNumber>
    </recommendedName>
</protein>
<dbReference type="EMBL" id="MCFC01000013">
    <property type="protein sequence ID" value="ORY31759.1"/>
    <property type="molecule type" value="Genomic_DNA"/>
</dbReference>
<dbReference type="PROSITE" id="PS00975">
    <property type="entry name" value="NMT_1"/>
    <property type="match status" value="1"/>
</dbReference>
<evidence type="ECO:0000256" key="6">
    <source>
        <dbReference type="ARBA" id="ARBA00023315"/>
    </source>
</evidence>
<organism evidence="13 14">
    <name type="scientific">Naematelia encephala</name>
    <dbReference type="NCBI Taxonomy" id="71784"/>
    <lineage>
        <taxon>Eukaryota</taxon>
        <taxon>Fungi</taxon>
        <taxon>Dikarya</taxon>
        <taxon>Basidiomycota</taxon>
        <taxon>Agaricomycotina</taxon>
        <taxon>Tremellomycetes</taxon>
        <taxon>Tremellales</taxon>
        <taxon>Naemateliaceae</taxon>
        <taxon>Naematelia</taxon>
    </lineage>
</organism>
<reference evidence="13 14" key="1">
    <citation type="submission" date="2016-07" db="EMBL/GenBank/DDBJ databases">
        <title>Pervasive Adenine N6-methylation of Active Genes in Fungi.</title>
        <authorList>
            <consortium name="DOE Joint Genome Institute"/>
            <person name="Mondo S.J."/>
            <person name="Dannebaum R.O."/>
            <person name="Kuo R.C."/>
            <person name="Labutti K."/>
            <person name="Haridas S."/>
            <person name="Kuo A."/>
            <person name="Salamov A."/>
            <person name="Ahrendt S.R."/>
            <person name="Lipzen A."/>
            <person name="Sullivan W."/>
            <person name="Andreopoulos W.B."/>
            <person name="Clum A."/>
            <person name="Lindquist E."/>
            <person name="Daum C."/>
            <person name="Ramamoorthy G.K."/>
            <person name="Gryganskyi A."/>
            <person name="Culley D."/>
            <person name="Magnuson J.K."/>
            <person name="James T.Y."/>
            <person name="O'Malley M.A."/>
            <person name="Stajich J.E."/>
            <person name="Spatafora J.W."/>
            <person name="Visel A."/>
            <person name="Grigoriev I.V."/>
        </authorList>
    </citation>
    <scope>NUCLEOTIDE SEQUENCE [LARGE SCALE GENOMIC DNA]</scope>
    <source>
        <strain evidence="13 14">68-887.2</strain>
    </source>
</reference>
<feature type="domain" description="Glycylpeptide N-tetradecanoyltransferase N-terminal" evidence="11">
    <location>
        <begin position="50"/>
        <end position="208"/>
    </location>
</feature>
<dbReference type="InParanoid" id="A0A1Y2BA82"/>
<dbReference type="FunCoup" id="A0A1Y2BA82">
    <property type="interactions" value="610"/>
</dbReference>
<evidence type="ECO:0000256" key="7">
    <source>
        <dbReference type="RuleBase" id="RU000586"/>
    </source>
</evidence>
<dbReference type="PROSITE" id="PS00976">
    <property type="entry name" value="NMT_2"/>
    <property type="match status" value="1"/>
</dbReference>
<evidence type="ECO:0000259" key="11">
    <source>
        <dbReference type="Pfam" id="PF01233"/>
    </source>
</evidence>
<comment type="caution">
    <text evidence="13">The sequence shown here is derived from an EMBL/GenBank/DDBJ whole genome shotgun (WGS) entry which is preliminary data.</text>
</comment>
<evidence type="ECO:0000313" key="14">
    <source>
        <dbReference type="Proteomes" id="UP000193986"/>
    </source>
</evidence>
<keyword evidence="6 7" id="KW-0012">Acyltransferase</keyword>
<evidence type="ECO:0000256" key="2">
    <source>
        <dbReference type="ARBA" id="ARBA00011245"/>
    </source>
</evidence>
<keyword evidence="5 7" id="KW-0808">Transferase</keyword>
<keyword evidence="9" id="KW-0175">Coiled coil</keyword>
<feature type="domain" description="Glycylpeptide N-tetradecanoyltransferase C-terminal" evidence="12">
    <location>
        <begin position="223"/>
        <end position="425"/>
    </location>
</feature>
<evidence type="ECO:0000256" key="1">
    <source>
        <dbReference type="ARBA" id="ARBA00009469"/>
    </source>
</evidence>
<evidence type="ECO:0000259" key="12">
    <source>
        <dbReference type="Pfam" id="PF02799"/>
    </source>
</evidence>
<dbReference type="OrthoDB" id="60315at2759"/>
<dbReference type="PANTHER" id="PTHR11377">
    <property type="entry name" value="N-MYRISTOYL TRANSFERASE"/>
    <property type="match status" value="1"/>
</dbReference>
<dbReference type="Pfam" id="PF01233">
    <property type="entry name" value="NMT"/>
    <property type="match status" value="1"/>
</dbReference>